<feature type="region of interest" description="Disordered" evidence="1">
    <location>
        <begin position="213"/>
        <end position="233"/>
    </location>
</feature>
<dbReference type="KEGG" id="ssao:94298866"/>
<reference evidence="2 3" key="1">
    <citation type="journal article" date="2014" name="PLoS Genet.">
        <title>The Genome of Spironucleus salmonicida Highlights a Fish Pathogen Adapted to Fluctuating Environments.</title>
        <authorList>
            <person name="Xu F."/>
            <person name="Jerlstrom-Hultqvist J."/>
            <person name="Einarsson E."/>
            <person name="Astvaldsson A."/>
            <person name="Svard S.G."/>
            <person name="Andersson J.O."/>
        </authorList>
    </citation>
    <scope>NUCLEOTIDE SEQUENCE [LARGE SCALE GENOMIC DNA]</scope>
    <source>
        <strain evidence="2 3">ATCC 50377</strain>
    </source>
</reference>
<protein>
    <submittedName>
        <fullName evidence="2">Uncharacterized protein</fullName>
    </submittedName>
</protein>
<organism evidence="2 3">
    <name type="scientific">Spironucleus salmonicida</name>
    <dbReference type="NCBI Taxonomy" id="348837"/>
    <lineage>
        <taxon>Eukaryota</taxon>
        <taxon>Metamonada</taxon>
        <taxon>Diplomonadida</taxon>
        <taxon>Hexamitidae</taxon>
        <taxon>Hexamitinae</taxon>
        <taxon>Spironucleus</taxon>
    </lineage>
</organism>
<accession>A0A9P8LR71</accession>
<dbReference type="EMBL" id="AUWU02000005">
    <property type="protein sequence ID" value="KAH0572730.1"/>
    <property type="molecule type" value="Genomic_DNA"/>
</dbReference>
<sequence length="233" mass="27020">MYKQNESQRLSQYPTSQIIINQIYIMILHQKSSKEISGYLSYSKLKFYYQASLYDLQIQNPLILYMPLYCGVNAVLTQISAMHNQRFESANLKLFSSTESNFTLEMLAREAMTSSDRREAAKIASAHAQFLQQNESLFDSKVLRPALHKSVFTILFCQEHFQNKHIAEFSKILEQKFGKIQVYKEIVDPEVLGLLMREISQKDVEEFIASCKSQGRGNGGNEEEEMRKQLEMM</sequence>
<dbReference type="RefSeq" id="XP_067763503.1">
    <property type="nucleotide sequence ID" value="XM_067908682.1"/>
</dbReference>
<evidence type="ECO:0000313" key="2">
    <source>
        <dbReference type="EMBL" id="KAH0572730.1"/>
    </source>
</evidence>
<dbReference type="GeneID" id="94298866"/>
<evidence type="ECO:0000313" key="3">
    <source>
        <dbReference type="Proteomes" id="UP000018208"/>
    </source>
</evidence>
<name>A0A9P8LR71_9EUKA</name>
<dbReference type="AlphaFoldDB" id="A0A9P8LR71"/>
<evidence type="ECO:0000256" key="1">
    <source>
        <dbReference type="SAM" id="MobiDB-lite"/>
    </source>
</evidence>
<keyword evidence="3" id="KW-1185">Reference proteome</keyword>
<gene>
    <name evidence="2" type="ORF">SS50377_24843</name>
</gene>
<proteinExistence type="predicted"/>
<comment type="caution">
    <text evidence="2">The sequence shown here is derived from an EMBL/GenBank/DDBJ whole genome shotgun (WGS) entry which is preliminary data.</text>
</comment>
<dbReference type="Proteomes" id="UP000018208">
    <property type="component" value="Unassembled WGS sequence"/>
</dbReference>